<feature type="region of interest" description="Disordered" evidence="1">
    <location>
        <begin position="524"/>
        <end position="670"/>
    </location>
</feature>
<proteinExistence type="predicted"/>
<comment type="caution">
    <text evidence="2">The sequence shown here is derived from an EMBL/GenBank/DDBJ whole genome shotgun (WGS) entry which is preliminary data.</text>
</comment>
<feature type="compositionally biased region" description="Low complexity" evidence="1">
    <location>
        <begin position="761"/>
        <end position="774"/>
    </location>
</feature>
<feature type="compositionally biased region" description="Low complexity" evidence="1">
    <location>
        <begin position="975"/>
        <end position="989"/>
    </location>
</feature>
<dbReference type="AlphaFoldDB" id="A0A8K0NUH5"/>
<dbReference type="EMBL" id="KZ308133">
    <property type="protein sequence ID" value="KAG8222408.1"/>
    <property type="molecule type" value="Genomic_DNA"/>
</dbReference>
<feature type="compositionally biased region" description="Low complexity" evidence="1">
    <location>
        <begin position="907"/>
        <end position="919"/>
    </location>
</feature>
<feature type="compositionally biased region" description="Low complexity" evidence="1">
    <location>
        <begin position="826"/>
        <end position="841"/>
    </location>
</feature>
<dbReference type="OrthoDB" id="10063560at2759"/>
<feature type="compositionally biased region" description="Pro residues" evidence="1">
    <location>
        <begin position="807"/>
        <end position="820"/>
    </location>
</feature>
<feature type="region of interest" description="Disordered" evidence="1">
    <location>
        <begin position="40"/>
        <end position="105"/>
    </location>
</feature>
<feature type="compositionally biased region" description="Low complexity" evidence="1">
    <location>
        <begin position="395"/>
        <end position="410"/>
    </location>
</feature>
<feature type="region of interest" description="Disordered" evidence="1">
    <location>
        <begin position="741"/>
        <end position="1088"/>
    </location>
</feature>
<feature type="compositionally biased region" description="Pro residues" evidence="1">
    <location>
        <begin position="751"/>
        <end position="760"/>
    </location>
</feature>
<protein>
    <submittedName>
        <fullName evidence="2">Uncharacterized protein</fullName>
    </submittedName>
</protein>
<feature type="region of interest" description="Disordered" evidence="1">
    <location>
        <begin position="441"/>
        <end position="476"/>
    </location>
</feature>
<feature type="compositionally biased region" description="Low complexity" evidence="1">
    <location>
        <begin position="642"/>
        <end position="660"/>
    </location>
</feature>
<feature type="compositionally biased region" description="Pro residues" evidence="1">
    <location>
        <begin position="49"/>
        <end position="74"/>
    </location>
</feature>
<feature type="region of interest" description="Disordered" evidence="1">
    <location>
        <begin position="218"/>
        <end position="301"/>
    </location>
</feature>
<feature type="compositionally biased region" description="Pro residues" evidence="1">
    <location>
        <begin position="783"/>
        <end position="795"/>
    </location>
</feature>
<feature type="region of interest" description="Disordered" evidence="1">
    <location>
        <begin position="348"/>
        <end position="374"/>
    </location>
</feature>
<evidence type="ECO:0000313" key="3">
    <source>
        <dbReference type="Proteomes" id="UP000792457"/>
    </source>
</evidence>
<feature type="compositionally biased region" description="Low complexity" evidence="1">
    <location>
        <begin position="555"/>
        <end position="565"/>
    </location>
</feature>
<feature type="compositionally biased region" description="Polar residues" evidence="1">
    <location>
        <begin position="566"/>
        <end position="611"/>
    </location>
</feature>
<feature type="region of interest" description="Disordered" evidence="1">
    <location>
        <begin position="168"/>
        <end position="187"/>
    </location>
</feature>
<feature type="compositionally biased region" description="Acidic residues" evidence="1">
    <location>
        <begin position="245"/>
        <end position="262"/>
    </location>
</feature>
<feature type="compositionally biased region" description="Polar residues" evidence="1">
    <location>
        <begin position="275"/>
        <end position="284"/>
    </location>
</feature>
<sequence length="1155" mass="123903">MVIRPYYLPIHRHHRPYSAILRLKTVMERGERYAGDLYDSRRLLTLGNPSPPGPTSSGDSPPPPSSPPSYPFPLPRLDREGKSIGDSEYAVPSPPERDSGGWTNRCGTRLTQADLEEYARTYEESLVLRQHQMMALQQSQHAAAAAAHMMLLTSLGGHHNHSMHHGMVPPHHAVGGGGASSASSSSYAHSEGYHSYVSSCDSSASHTPFLDRLRRESEAAAANQRMTMSSGSECGGCKSTTEGQGADEETDDAGVAEEDEEEHHESSDSMCDEGSNGSRVTHTGDSGGSGGSSSGGETLKWHGSVGDVSVASSSVSGSSSAAAAAARQLIAHSARVKTPQRHHSESVLYLGGNSSTCGGGGSASSSTSSWQSRVQRNNALNHKLRMFPVNTYTVQPQQQQPLQQSQQPTSPSSPPPDQTSPRTMLRLPHSFSVAERIHELEKQTRRRADGNWSSNGASTNGGGYTYLDPEKRHRVSDPTLKAIQKKALLSYYERHHRGGGRCATGNPVPETGVVGVARLTCVPGMPPSGNAEDGLTKHTEGNGVIGSNGTWRSEQQQAQPQVPTQSHHQQMSPNHSNSHQQYSPQSPRQSTSYQQKGTQEQNQSYHRSQSMDGRPSPPTEPPPSEDDPHSSIPQVRMVPQNSAPLPYSRRSSSASDYLSSGGTWREHFQPPSDMDIASSLCFIISSASCGSLPGGELGPLILGPPISLDHWVPERPPKKPHLRAAFSPTYQLQSAPHSFTHLTNEISDTPPSSPPIPPPRTTSSASSPASPPSSLLTHRCPSPDDPPPPPPPPLPEGDDELVLSDEPLPPPPPHLQPPSPHTESWSGSLNKRSSTSSRLSTDTQPENGGRTNGTYQGMQYSIPERHFFGENFNPNPSAKPGSPPPRPQQLQPWQPMIMVESGGSPGHSTHSQSSNTSSSPNVPMMGVPAIRTLVKSPNQGFATSKSVSGSGRDRPPVMARARACTPQHWRSADLSSESTASTQSPSPSALHDSNAHCGSLSPPVKEGSSEWPSAGSQAHRRPNHWQVPLKSTGRKYQSDYPSPTKTSPESGQVKSPNRACSQIGTSKSSVQNSDEDNRHGHARENGVGDVLIGERVVEGIEDNGDANNGKMKSGKFQANSTGKAVLSELYLCFSVEVEMRLRKVQGIVRKLFLPP</sequence>
<name>A0A8K0NUH5_LADFU</name>
<feature type="compositionally biased region" description="Gly residues" evidence="1">
    <location>
        <begin position="285"/>
        <end position="294"/>
    </location>
</feature>
<keyword evidence="3" id="KW-1185">Reference proteome</keyword>
<dbReference type="Proteomes" id="UP000792457">
    <property type="component" value="Unassembled WGS sequence"/>
</dbReference>
<feature type="compositionally biased region" description="Polar residues" evidence="1">
    <location>
        <begin position="224"/>
        <end position="243"/>
    </location>
</feature>
<feature type="compositionally biased region" description="Polar residues" evidence="1">
    <location>
        <begin position="545"/>
        <end position="554"/>
    </location>
</feature>
<accession>A0A8K0NUH5</accession>
<feature type="compositionally biased region" description="Polar residues" evidence="1">
    <location>
        <begin position="935"/>
        <end position="949"/>
    </location>
</feature>
<organism evidence="2 3">
    <name type="scientific">Ladona fulva</name>
    <name type="common">Scarce chaser dragonfly</name>
    <name type="synonym">Libellula fulva</name>
    <dbReference type="NCBI Taxonomy" id="123851"/>
    <lineage>
        <taxon>Eukaryota</taxon>
        <taxon>Metazoa</taxon>
        <taxon>Ecdysozoa</taxon>
        <taxon>Arthropoda</taxon>
        <taxon>Hexapoda</taxon>
        <taxon>Insecta</taxon>
        <taxon>Pterygota</taxon>
        <taxon>Palaeoptera</taxon>
        <taxon>Odonata</taxon>
        <taxon>Epiprocta</taxon>
        <taxon>Anisoptera</taxon>
        <taxon>Libelluloidea</taxon>
        <taxon>Libellulidae</taxon>
        <taxon>Ladona</taxon>
    </lineage>
</organism>
<feature type="compositionally biased region" description="Basic and acidic residues" evidence="1">
    <location>
        <begin position="1075"/>
        <end position="1086"/>
    </location>
</feature>
<evidence type="ECO:0000256" key="1">
    <source>
        <dbReference type="SAM" id="MobiDB-lite"/>
    </source>
</evidence>
<feature type="compositionally biased region" description="Basic and acidic residues" evidence="1">
    <location>
        <begin position="76"/>
        <end position="85"/>
    </location>
</feature>
<evidence type="ECO:0000313" key="2">
    <source>
        <dbReference type="EMBL" id="KAG8222408.1"/>
    </source>
</evidence>
<feature type="compositionally biased region" description="Polar residues" evidence="1">
    <location>
        <begin position="1039"/>
        <end position="1072"/>
    </location>
</feature>
<reference evidence="2" key="2">
    <citation type="submission" date="2017-10" db="EMBL/GenBank/DDBJ databases">
        <title>Ladona fulva Genome sequencing and assembly.</title>
        <authorList>
            <person name="Murali S."/>
            <person name="Richards S."/>
            <person name="Bandaranaike D."/>
            <person name="Bellair M."/>
            <person name="Blankenburg K."/>
            <person name="Chao H."/>
            <person name="Dinh H."/>
            <person name="Doddapaneni H."/>
            <person name="Dugan-Rocha S."/>
            <person name="Elkadiri S."/>
            <person name="Gnanaolivu R."/>
            <person name="Hernandez B."/>
            <person name="Skinner E."/>
            <person name="Javaid M."/>
            <person name="Lee S."/>
            <person name="Li M."/>
            <person name="Ming W."/>
            <person name="Munidasa M."/>
            <person name="Muniz J."/>
            <person name="Nguyen L."/>
            <person name="Hughes D."/>
            <person name="Osuji N."/>
            <person name="Pu L.-L."/>
            <person name="Puazo M."/>
            <person name="Qu C."/>
            <person name="Quiroz J."/>
            <person name="Raj R."/>
            <person name="Weissenberger G."/>
            <person name="Xin Y."/>
            <person name="Zou X."/>
            <person name="Han Y."/>
            <person name="Worley K."/>
            <person name="Muzny D."/>
            <person name="Gibbs R."/>
        </authorList>
    </citation>
    <scope>NUCLEOTIDE SEQUENCE</scope>
    <source>
        <strain evidence="2">Sampled in the wild</strain>
    </source>
</reference>
<reference evidence="2" key="1">
    <citation type="submission" date="2013-04" db="EMBL/GenBank/DDBJ databases">
        <authorList>
            <person name="Qu J."/>
            <person name="Murali S.C."/>
            <person name="Bandaranaike D."/>
            <person name="Bellair M."/>
            <person name="Blankenburg K."/>
            <person name="Chao H."/>
            <person name="Dinh H."/>
            <person name="Doddapaneni H."/>
            <person name="Downs B."/>
            <person name="Dugan-Rocha S."/>
            <person name="Elkadiri S."/>
            <person name="Gnanaolivu R.D."/>
            <person name="Hernandez B."/>
            <person name="Javaid M."/>
            <person name="Jayaseelan J.C."/>
            <person name="Lee S."/>
            <person name="Li M."/>
            <person name="Ming W."/>
            <person name="Munidasa M."/>
            <person name="Muniz J."/>
            <person name="Nguyen L."/>
            <person name="Ongeri F."/>
            <person name="Osuji N."/>
            <person name="Pu L.-L."/>
            <person name="Puazo M."/>
            <person name="Qu C."/>
            <person name="Quiroz J."/>
            <person name="Raj R."/>
            <person name="Weissenberger G."/>
            <person name="Xin Y."/>
            <person name="Zou X."/>
            <person name="Han Y."/>
            <person name="Richards S."/>
            <person name="Worley K."/>
            <person name="Muzny D."/>
            <person name="Gibbs R."/>
        </authorList>
    </citation>
    <scope>NUCLEOTIDE SEQUENCE</scope>
    <source>
        <strain evidence="2">Sampled in the wild</strain>
    </source>
</reference>
<feature type="region of interest" description="Disordered" evidence="1">
    <location>
        <begin position="394"/>
        <end position="424"/>
    </location>
</feature>
<gene>
    <name evidence="2" type="ORF">J437_LFUL004867</name>
</gene>